<proteinExistence type="predicted"/>
<keyword evidence="2" id="KW-1133">Transmembrane helix</keyword>
<dbReference type="InterPro" id="IPR013099">
    <property type="entry name" value="K_chnl_dom"/>
</dbReference>
<dbReference type="Pfam" id="PF02254">
    <property type="entry name" value="TrkA_N"/>
    <property type="match status" value="2"/>
</dbReference>
<evidence type="ECO:0000259" key="3">
    <source>
        <dbReference type="PROSITE" id="PS51201"/>
    </source>
</evidence>
<accession>A0A077LYC8</accession>
<dbReference type="Gene3D" id="1.10.287.70">
    <property type="match status" value="1"/>
</dbReference>
<dbReference type="PANTHER" id="PTHR43833">
    <property type="entry name" value="POTASSIUM CHANNEL PROTEIN 2-RELATED-RELATED"/>
    <property type="match status" value="1"/>
</dbReference>
<feature type="domain" description="RCK N-terminal" evidence="3">
    <location>
        <begin position="156"/>
        <end position="279"/>
    </location>
</feature>
<evidence type="ECO:0000256" key="1">
    <source>
        <dbReference type="ARBA" id="ARBA00004651"/>
    </source>
</evidence>
<dbReference type="AlphaFoldDB" id="A0A077LYC8"/>
<evidence type="ECO:0000256" key="2">
    <source>
        <dbReference type="SAM" id="Phobius"/>
    </source>
</evidence>
<feature type="transmembrane region" description="Helical" evidence="2">
    <location>
        <begin position="78"/>
        <end position="97"/>
    </location>
</feature>
<dbReference type="InterPro" id="IPR050721">
    <property type="entry name" value="Trk_Ktr_HKT_K-transport"/>
</dbReference>
<dbReference type="Pfam" id="PF07885">
    <property type="entry name" value="Ion_trans_2"/>
    <property type="match status" value="1"/>
</dbReference>
<sequence length="600" mass="65230">MSNPLLVFWSQIFGHREPARASSVGARQEFADQASATIFLIMRRMRAPLITLIVIFAVSVVGLSLVPGVDPSGHRARFSLFDSFYVMSYTATTIGFGELPWTFTPAQRLWITLTIYLSVVGWAYAIGSLLTLLQDQAFRQALALQRFTRKVARLREPFLLVAGYGRAGEVLVKAFDALGQRIVVIDEASSRIDALELETYHADIPGLVGDGANPHHLSVAGLGHPQCSGVIALTDDDETNLSVTMTTALMRPDLPIVARTISPTVADRMRAFGSPSVVNPFDIFGDLLRMALEAPATYQLLSWVEAGPGAALPDRGNPPPEGRWVMCGYGRFGRELTADLRATGLDVTIIEPTRSQDGLDGVIVGDATDPAVLARARLDTAVGLVAGSDNDTTNLSMIANARRINPGLFLVARQNRPSSGPLFQAMHLDALLVPTDVVAHEVYAQISTPLLWRFIQAIPGAGDQWAADLVDRLVQGCGFELPALWKVGLDTYQAPAIVPWLRSGRITLEDLLRSPEDRDRPLRAVPLLLRRGDETLLSPAGDTVLAPGDEMLFAGHGFERRALENTLIVDATAAYVLFGQHVPASWVWRKLSHKDPTPTA</sequence>
<keyword evidence="5" id="KW-1185">Reference proteome</keyword>
<feature type="transmembrane region" description="Helical" evidence="2">
    <location>
        <begin position="109"/>
        <end position="133"/>
    </location>
</feature>
<gene>
    <name evidence="4" type="ORF">BN12_2380005</name>
</gene>
<keyword evidence="2" id="KW-0812">Transmembrane</keyword>
<dbReference type="STRING" id="1194083.BN12_2380005"/>
<dbReference type="SUPFAM" id="SSF81324">
    <property type="entry name" value="Voltage-gated potassium channels"/>
    <property type="match status" value="1"/>
</dbReference>
<dbReference type="PANTHER" id="PTHR43833:SF11">
    <property type="entry name" value="VOLTAGE-GATED POTASSIUM CHANNEL KCH"/>
    <property type="match status" value="1"/>
</dbReference>
<keyword evidence="2" id="KW-0472">Membrane</keyword>
<reference evidence="4 5" key="1">
    <citation type="journal article" date="2013" name="ISME J.">
        <title>A metabolic model for members of the genus Tetrasphaera involved in enhanced biological phosphorus removal.</title>
        <authorList>
            <person name="Kristiansen R."/>
            <person name="Nguyen H.T.T."/>
            <person name="Saunders A.M."/>
            <person name="Nielsen J.L."/>
            <person name="Wimmer R."/>
            <person name="Le V.Q."/>
            <person name="McIlroy S.J."/>
            <person name="Petrovski S."/>
            <person name="Seviour R.J."/>
            <person name="Calteau A."/>
            <person name="Nielsen K.L."/>
            <person name="Nielsen P.H."/>
        </authorList>
    </citation>
    <scope>NUCLEOTIDE SEQUENCE [LARGE SCALE GENOMIC DNA]</scope>
    <source>
        <strain evidence="4 5">T1-X7</strain>
    </source>
</reference>
<name>A0A077LYC8_9MICO</name>
<dbReference type="Proteomes" id="UP000035721">
    <property type="component" value="Unassembled WGS sequence"/>
</dbReference>
<dbReference type="PROSITE" id="PS51201">
    <property type="entry name" value="RCK_N"/>
    <property type="match status" value="2"/>
</dbReference>
<feature type="transmembrane region" description="Helical" evidence="2">
    <location>
        <begin position="45"/>
        <end position="66"/>
    </location>
</feature>
<organism evidence="4 5">
    <name type="scientific">Nostocoides japonicum T1-X7</name>
    <dbReference type="NCBI Taxonomy" id="1194083"/>
    <lineage>
        <taxon>Bacteria</taxon>
        <taxon>Bacillati</taxon>
        <taxon>Actinomycetota</taxon>
        <taxon>Actinomycetes</taxon>
        <taxon>Micrococcales</taxon>
        <taxon>Intrasporangiaceae</taxon>
        <taxon>Nostocoides</taxon>
    </lineage>
</organism>
<evidence type="ECO:0000313" key="4">
    <source>
        <dbReference type="EMBL" id="CCH77912.1"/>
    </source>
</evidence>
<dbReference type="SUPFAM" id="SSF51735">
    <property type="entry name" value="NAD(P)-binding Rossmann-fold domains"/>
    <property type="match status" value="2"/>
</dbReference>
<comment type="subcellular location">
    <subcellularLocation>
        <location evidence="1">Cell membrane</location>
        <topology evidence="1">Multi-pass membrane protein</topology>
    </subcellularLocation>
</comment>
<dbReference type="Gene3D" id="3.40.50.720">
    <property type="entry name" value="NAD(P)-binding Rossmann-like Domain"/>
    <property type="match status" value="2"/>
</dbReference>
<dbReference type="GO" id="GO:0005886">
    <property type="term" value="C:plasma membrane"/>
    <property type="evidence" value="ECO:0007669"/>
    <property type="project" value="UniProtKB-SubCell"/>
</dbReference>
<dbReference type="EMBL" id="CAJB01000155">
    <property type="protein sequence ID" value="CCH77912.1"/>
    <property type="molecule type" value="Genomic_DNA"/>
</dbReference>
<evidence type="ECO:0000313" key="5">
    <source>
        <dbReference type="Proteomes" id="UP000035721"/>
    </source>
</evidence>
<protein>
    <submittedName>
        <fullName evidence="4">TrkA-N domain protein</fullName>
    </submittedName>
</protein>
<comment type="caution">
    <text evidence="4">The sequence shown here is derived from an EMBL/GenBank/DDBJ whole genome shotgun (WGS) entry which is preliminary data.</text>
</comment>
<dbReference type="GO" id="GO:0006813">
    <property type="term" value="P:potassium ion transport"/>
    <property type="evidence" value="ECO:0007669"/>
    <property type="project" value="InterPro"/>
</dbReference>
<dbReference type="RefSeq" id="WP_053080092.1">
    <property type="nucleotide sequence ID" value="NZ_HF570958.1"/>
</dbReference>
<dbReference type="InterPro" id="IPR003148">
    <property type="entry name" value="RCK_N"/>
</dbReference>
<feature type="domain" description="RCK N-terminal" evidence="3">
    <location>
        <begin position="321"/>
        <end position="439"/>
    </location>
</feature>
<dbReference type="InterPro" id="IPR036291">
    <property type="entry name" value="NAD(P)-bd_dom_sf"/>
</dbReference>
<dbReference type="OrthoDB" id="9781411at2"/>